<dbReference type="InterPro" id="IPR036111">
    <property type="entry name" value="Mal/L-sulfo/L-lacto_DH-like_sf"/>
</dbReference>
<evidence type="ECO:0000256" key="3">
    <source>
        <dbReference type="SAM" id="SignalP"/>
    </source>
</evidence>
<feature type="signal peptide" evidence="3">
    <location>
        <begin position="1"/>
        <end position="22"/>
    </location>
</feature>
<dbReference type="EMBL" id="JAAVNE010000022">
    <property type="protein sequence ID" value="NKC32099.1"/>
    <property type="molecule type" value="Genomic_DNA"/>
</dbReference>
<keyword evidence="5" id="KW-1185">Reference proteome</keyword>
<dbReference type="PANTHER" id="PTHR11091:SF0">
    <property type="entry name" value="MALATE DEHYDROGENASE"/>
    <property type="match status" value="1"/>
</dbReference>
<dbReference type="InterPro" id="IPR003767">
    <property type="entry name" value="Malate/L-lactate_DH-like"/>
</dbReference>
<reference evidence="4 5" key="1">
    <citation type="submission" date="2020-03" db="EMBL/GenBank/DDBJ databases">
        <title>Roseomonas selenitidurans sp. nov. isolated from urban soil.</title>
        <authorList>
            <person name="Liu H."/>
        </authorList>
    </citation>
    <scope>NUCLEOTIDE SEQUENCE [LARGE SCALE GENOMIC DNA]</scope>
    <source>
        <strain evidence="4 5">BU-1</strain>
    </source>
</reference>
<keyword evidence="2" id="KW-0560">Oxidoreductase</keyword>
<evidence type="ECO:0000313" key="5">
    <source>
        <dbReference type="Proteomes" id="UP000787635"/>
    </source>
</evidence>
<dbReference type="SUPFAM" id="SSF89733">
    <property type="entry name" value="L-sulfolactate dehydrogenase-like"/>
    <property type="match status" value="1"/>
</dbReference>
<dbReference type="InterPro" id="IPR043143">
    <property type="entry name" value="Mal/L-sulf/L-lact_DH-like_NADP"/>
</dbReference>
<dbReference type="RefSeq" id="WP_168031829.1">
    <property type="nucleotide sequence ID" value="NZ_JAAVNE010000022.1"/>
</dbReference>
<dbReference type="Pfam" id="PF02615">
    <property type="entry name" value="Ldh_2"/>
    <property type="match status" value="1"/>
</dbReference>
<organism evidence="4 5">
    <name type="scientific">Falsiroseomonas selenitidurans</name>
    <dbReference type="NCBI Taxonomy" id="2716335"/>
    <lineage>
        <taxon>Bacteria</taxon>
        <taxon>Pseudomonadati</taxon>
        <taxon>Pseudomonadota</taxon>
        <taxon>Alphaproteobacteria</taxon>
        <taxon>Acetobacterales</taxon>
        <taxon>Roseomonadaceae</taxon>
        <taxon>Falsiroseomonas</taxon>
    </lineage>
</organism>
<evidence type="ECO:0000313" key="4">
    <source>
        <dbReference type="EMBL" id="NKC32099.1"/>
    </source>
</evidence>
<dbReference type="InterPro" id="IPR043144">
    <property type="entry name" value="Mal/L-sulf/L-lact_DH-like_ah"/>
</dbReference>
<dbReference type="PANTHER" id="PTHR11091">
    <property type="entry name" value="OXIDOREDUCTASE-RELATED"/>
    <property type="match status" value="1"/>
</dbReference>
<name>A0ABX1E4I6_9PROT</name>
<dbReference type="Proteomes" id="UP000787635">
    <property type="component" value="Unassembled WGS sequence"/>
</dbReference>
<dbReference type="Gene3D" id="3.30.1370.60">
    <property type="entry name" value="Hypothetical oxidoreductase yiak, domain 2"/>
    <property type="match status" value="1"/>
</dbReference>
<comment type="similarity">
    <text evidence="1">Belongs to the LDH2/MDH2 oxidoreductase family.</text>
</comment>
<evidence type="ECO:0000256" key="2">
    <source>
        <dbReference type="ARBA" id="ARBA00023002"/>
    </source>
</evidence>
<protein>
    <submittedName>
        <fullName evidence="4">Ldh family oxidoreductase</fullName>
    </submittedName>
</protein>
<comment type="caution">
    <text evidence="4">The sequence shown here is derived from an EMBL/GenBank/DDBJ whole genome shotgun (WGS) entry which is preliminary data.</text>
</comment>
<keyword evidence="3" id="KW-0732">Signal</keyword>
<gene>
    <name evidence="4" type="ORF">HEQ75_14635</name>
</gene>
<sequence>MSARPRLAAPALQALAAGILEAAGCTPADAALWAETLVWANLRGVDSHGVMRIPRYLEQIAAGDIRPRPAMTLLRAAGAIALLDADSAPGPVAMHRAMDEAIAAARRVHVGWCVARGITHAGAVGHFALRAAEAGMAGLVMTASIPLMAWPGSRKAVVSTNPIAIAIPAAGRPPLLIDLATATAALGKVMGAKQTGTPIPADWGIDAAGAPTTDAAAVATLQPMAGYKGAGLSLMIECLASLAAGNPVIAPALRGERGYGMNGIAIALDLAAFGDAAAFTADVDDLAATVAAQPRAAGVDALSLPGERGDAERARRLAEGIPLPPAVWKQLGEAAARHGVAMPAPL</sequence>
<proteinExistence type="inferred from homology"/>
<evidence type="ECO:0000256" key="1">
    <source>
        <dbReference type="ARBA" id="ARBA00006056"/>
    </source>
</evidence>
<accession>A0ABX1E4I6</accession>
<dbReference type="Gene3D" id="1.10.1530.10">
    <property type="match status" value="1"/>
</dbReference>
<feature type="chain" id="PRO_5047347191" evidence="3">
    <location>
        <begin position="23"/>
        <end position="346"/>
    </location>
</feature>